<dbReference type="OrthoDB" id="3270804at2759"/>
<dbReference type="Pfam" id="PF01693">
    <property type="entry name" value="Cauli_VI"/>
    <property type="match status" value="1"/>
</dbReference>
<dbReference type="AlphaFoldDB" id="A0A284RHS6"/>
<evidence type="ECO:0000313" key="2">
    <source>
        <dbReference type="EMBL" id="SJL08302.1"/>
    </source>
</evidence>
<evidence type="ECO:0000313" key="3">
    <source>
        <dbReference type="Proteomes" id="UP000219338"/>
    </source>
</evidence>
<dbReference type="SUPFAM" id="SSF55658">
    <property type="entry name" value="L9 N-domain-like"/>
    <property type="match status" value="1"/>
</dbReference>
<protein>
    <recommendedName>
        <fullName evidence="1">Ribonuclease H1 N-terminal domain-containing protein</fullName>
    </recommendedName>
</protein>
<dbReference type="InterPro" id="IPR009027">
    <property type="entry name" value="Ribosomal_bL9/RNase_H1_N"/>
</dbReference>
<gene>
    <name evidence="2" type="ORF">ARMOST_11665</name>
</gene>
<dbReference type="Proteomes" id="UP000219338">
    <property type="component" value="Unassembled WGS sequence"/>
</dbReference>
<evidence type="ECO:0000259" key="1">
    <source>
        <dbReference type="Pfam" id="PF01693"/>
    </source>
</evidence>
<keyword evidence="3" id="KW-1185">Reference proteome</keyword>
<dbReference type="InterPro" id="IPR037056">
    <property type="entry name" value="RNase_H1_N_sf"/>
</dbReference>
<reference evidence="3" key="1">
    <citation type="journal article" date="2017" name="Nat. Ecol. Evol.">
        <title>Genome expansion and lineage-specific genetic innovations in the forest pathogenic fungi Armillaria.</title>
        <authorList>
            <person name="Sipos G."/>
            <person name="Prasanna A.N."/>
            <person name="Walter M.C."/>
            <person name="O'Connor E."/>
            <person name="Balint B."/>
            <person name="Krizsan K."/>
            <person name="Kiss B."/>
            <person name="Hess J."/>
            <person name="Varga T."/>
            <person name="Slot J."/>
            <person name="Riley R."/>
            <person name="Boka B."/>
            <person name="Rigling D."/>
            <person name="Barry K."/>
            <person name="Lee J."/>
            <person name="Mihaltcheva S."/>
            <person name="LaButti K."/>
            <person name="Lipzen A."/>
            <person name="Waldron R."/>
            <person name="Moloney N.M."/>
            <person name="Sperisen C."/>
            <person name="Kredics L."/>
            <person name="Vagvoelgyi C."/>
            <person name="Patrignani A."/>
            <person name="Fitzpatrick D."/>
            <person name="Nagy I."/>
            <person name="Doyle S."/>
            <person name="Anderson J.B."/>
            <person name="Grigoriev I.V."/>
            <person name="Gueldener U."/>
            <person name="Muensterkoetter M."/>
            <person name="Nagy L.G."/>
        </authorList>
    </citation>
    <scope>NUCLEOTIDE SEQUENCE [LARGE SCALE GENOMIC DNA]</scope>
    <source>
        <strain evidence="3">C18/9</strain>
    </source>
</reference>
<accession>A0A284RHS6</accession>
<name>A0A284RHS6_ARMOS</name>
<feature type="domain" description="Ribonuclease H1 N-terminal" evidence="1">
    <location>
        <begin position="176"/>
        <end position="217"/>
    </location>
</feature>
<dbReference type="Gene3D" id="3.40.970.10">
    <property type="entry name" value="Ribonuclease H1, N-terminal domain"/>
    <property type="match status" value="1"/>
</dbReference>
<dbReference type="EMBL" id="FUEG01000009">
    <property type="protein sequence ID" value="SJL08302.1"/>
    <property type="molecule type" value="Genomic_DNA"/>
</dbReference>
<organism evidence="2 3">
    <name type="scientific">Armillaria ostoyae</name>
    <name type="common">Armillaria root rot fungus</name>
    <dbReference type="NCBI Taxonomy" id="47428"/>
    <lineage>
        <taxon>Eukaryota</taxon>
        <taxon>Fungi</taxon>
        <taxon>Dikarya</taxon>
        <taxon>Basidiomycota</taxon>
        <taxon>Agaricomycotina</taxon>
        <taxon>Agaricomycetes</taxon>
        <taxon>Agaricomycetidae</taxon>
        <taxon>Agaricales</taxon>
        <taxon>Marasmiineae</taxon>
        <taxon>Physalacriaceae</taxon>
        <taxon>Armillaria</taxon>
    </lineage>
</organism>
<dbReference type="InterPro" id="IPR011320">
    <property type="entry name" value="RNase_H1_N"/>
</dbReference>
<sequence>MSETSVPLSSVSSLQVLSCSSACSSASLLPSKSKSMNGLSPGLEPFIQTTEVSHTMDKEQDYDIEVTMKMTTVTTTIHCLATPQPQTPTKYTSYFASPLLSPLRGKGAKPPMTMASSASHSLCTSAARPQISDAVSTPLFSPSKKSSVPVSGPLRFPIPHPDQICPSPYIHPPSKKWYAVTVGQDIGVFDDWLLVQELTDSVPGTRKKGFKTYEQALAL</sequence>
<proteinExistence type="predicted"/>